<comment type="caution">
    <text evidence="4">The sequence shown here is derived from an EMBL/GenBank/DDBJ whole genome shotgun (WGS) entry which is preliminary data.</text>
</comment>
<keyword evidence="5" id="KW-1185">Reference proteome</keyword>
<evidence type="ECO:0000313" key="5">
    <source>
        <dbReference type="Proteomes" id="UP000481153"/>
    </source>
</evidence>
<organism evidence="4 5">
    <name type="scientific">Aphanomyces euteiches</name>
    <dbReference type="NCBI Taxonomy" id="100861"/>
    <lineage>
        <taxon>Eukaryota</taxon>
        <taxon>Sar</taxon>
        <taxon>Stramenopiles</taxon>
        <taxon>Oomycota</taxon>
        <taxon>Saprolegniomycetes</taxon>
        <taxon>Saprolegniales</taxon>
        <taxon>Verrucalvaceae</taxon>
        <taxon>Aphanomyces</taxon>
    </lineage>
</organism>
<keyword evidence="2" id="KW-0812">Transmembrane</keyword>
<reference evidence="4 5" key="1">
    <citation type="submission" date="2019-07" db="EMBL/GenBank/DDBJ databases">
        <title>Genomics analysis of Aphanomyces spp. identifies a new class of oomycete effector associated with host adaptation.</title>
        <authorList>
            <person name="Gaulin E."/>
        </authorList>
    </citation>
    <scope>NUCLEOTIDE SEQUENCE [LARGE SCALE GENOMIC DNA]</scope>
    <source>
        <strain evidence="4 5">ATCC 201684</strain>
    </source>
</reference>
<sequence>MAGPSTELFIPYVYVPSADSSYVEVVSPWGSVKVPLSVSQFYSVLVALAVVLATILFTCCRSSRKKDEKKAAKKEKSVKKAEKKASPKKPKAVPASEAKSALEENIQRNGTMSYYYAHKVREVSDAAPTRVRQIISTYGWSDGAKSVTIYVDHPEAATLDDSMIKLEWTPTSLSLDITFDEEDVRSLVVPTLYGEIESASYKLKKDTIAFVLKKKELTAWASLNGAAKNLEEHIEYDESLYD</sequence>
<dbReference type="SUPFAM" id="SSF49764">
    <property type="entry name" value="HSP20-like chaperones"/>
    <property type="match status" value="1"/>
</dbReference>
<dbReference type="EMBL" id="VJMJ01000051">
    <property type="protein sequence ID" value="KAF0740524.1"/>
    <property type="molecule type" value="Genomic_DNA"/>
</dbReference>
<dbReference type="PROSITE" id="PS51203">
    <property type="entry name" value="CS"/>
    <property type="match status" value="1"/>
</dbReference>
<feature type="domain" description="CS" evidence="3">
    <location>
        <begin position="133"/>
        <end position="224"/>
    </location>
</feature>
<dbReference type="PANTHER" id="PTHR13164">
    <property type="entry name" value="CALICYLIN BINDING PROTEIN"/>
    <property type="match status" value="1"/>
</dbReference>
<dbReference type="InterPro" id="IPR008978">
    <property type="entry name" value="HSP20-like_chaperone"/>
</dbReference>
<evidence type="ECO:0000313" key="4">
    <source>
        <dbReference type="EMBL" id="KAF0740524.1"/>
    </source>
</evidence>
<protein>
    <recommendedName>
        <fullName evidence="3">CS domain-containing protein</fullName>
    </recommendedName>
</protein>
<evidence type="ECO:0000256" key="2">
    <source>
        <dbReference type="SAM" id="Phobius"/>
    </source>
</evidence>
<dbReference type="InterPro" id="IPR007052">
    <property type="entry name" value="CS_dom"/>
</dbReference>
<dbReference type="GO" id="GO:0005634">
    <property type="term" value="C:nucleus"/>
    <property type="evidence" value="ECO:0007669"/>
    <property type="project" value="TreeGrafter"/>
</dbReference>
<feature type="compositionally biased region" description="Basic and acidic residues" evidence="1">
    <location>
        <begin position="68"/>
        <end position="85"/>
    </location>
</feature>
<dbReference type="Gene3D" id="2.60.40.790">
    <property type="match status" value="1"/>
</dbReference>
<gene>
    <name evidence="4" type="ORF">Ae201684_004070</name>
</gene>
<dbReference type="VEuPathDB" id="FungiDB:AeMF1_013613"/>
<dbReference type="AlphaFoldDB" id="A0A6G0XK24"/>
<keyword evidence="2" id="KW-0472">Membrane</keyword>
<evidence type="ECO:0000259" key="3">
    <source>
        <dbReference type="PROSITE" id="PS51203"/>
    </source>
</evidence>
<accession>A0A6G0XK24</accession>
<evidence type="ECO:0000256" key="1">
    <source>
        <dbReference type="SAM" id="MobiDB-lite"/>
    </source>
</evidence>
<dbReference type="PANTHER" id="PTHR13164:SF6">
    <property type="entry name" value="CS DOMAIN-CONTAINING PROTEIN"/>
    <property type="match status" value="1"/>
</dbReference>
<proteinExistence type="predicted"/>
<feature type="region of interest" description="Disordered" evidence="1">
    <location>
        <begin position="68"/>
        <end position="100"/>
    </location>
</feature>
<dbReference type="Pfam" id="PF04969">
    <property type="entry name" value="CS"/>
    <property type="match status" value="1"/>
</dbReference>
<dbReference type="Proteomes" id="UP000481153">
    <property type="component" value="Unassembled WGS sequence"/>
</dbReference>
<dbReference type="InterPro" id="IPR052289">
    <property type="entry name" value="Calcyclin-binding_UBL-bridge"/>
</dbReference>
<feature type="transmembrane region" description="Helical" evidence="2">
    <location>
        <begin position="41"/>
        <end position="60"/>
    </location>
</feature>
<name>A0A6G0XK24_9STRA</name>
<keyword evidence="2" id="KW-1133">Transmembrane helix</keyword>